<feature type="active site" description="Proton donor/acceptor" evidence="7">
    <location>
        <position position="190"/>
    </location>
</feature>
<reference evidence="10" key="1">
    <citation type="submission" date="2020-05" db="EMBL/GenBank/DDBJ databases">
        <title>Genomic Encyclopedia of Type Strains, Phase IV (KMG-V): Genome sequencing to study the core and pangenomes of soil and plant-associated prokaryotes.</title>
        <authorList>
            <person name="Whitman W."/>
        </authorList>
    </citation>
    <scope>NUCLEOTIDE SEQUENCE</scope>
    <source>
        <strain evidence="10">16F</strain>
    </source>
</reference>
<comment type="similarity">
    <text evidence="2">Belongs to the peptidase S49 family.</text>
</comment>
<feature type="domain" description="Peptidase S49" evidence="9">
    <location>
        <begin position="122"/>
        <end position="259"/>
    </location>
</feature>
<dbReference type="GO" id="GO:0008236">
    <property type="term" value="F:serine-type peptidase activity"/>
    <property type="evidence" value="ECO:0007669"/>
    <property type="project" value="UniProtKB-KW"/>
</dbReference>
<dbReference type="GO" id="GO:0016020">
    <property type="term" value="C:membrane"/>
    <property type="evidence" value="ECO:0007669"/>
    <property type="project" value="UniProtKB-SubCell"/>
</dbReference>
<dbReference type="InterPro" id="IPR004634">
    <property type="entry name" value="Pept_S49_pIV"/>
</dbReference>
<dbReference type="InterPro" id="IPR047217">
    <property type="entry name" value="S49_SppA_67K_type_N"/>
</dbReference>
<keyword evidence="5" id="KW-0720">Serine protease</keyword>
<organism evidence="10 11">
    <name type="scientific">Frigoriflavimonas asaccharolytica</name>
    <dbReference type="NCBI Taxonomy" id="2735899"/>
    <lineage>
        <taxon>Bacteria</taxon>
        <taxon>Pseudomonadati</taxon>
        <taxon>Bacteroidota</taxon>
        <taxon>Flavobacteriia</taxon>
        <taxon>Flavobacteriales</taxon>
        <taxon>Weeksellaceae</taxon>
        <taxon>Frigoriflavimonas</taxon>
    </lineage>
</organism>
<dbReference type="InterPro" id="IPR029045">
    <property type="entry name" value="ClpP/crotonase-like_dom_sf"/>
</dbReference>
<dbReference type="RefSeq" id="WP_173778976.1">
    <property type="nucleotide sequence ID" value="NZ_JABSNO010000008.1"/>
</dbReference>
<evidence type="ECO:0000256" key="6">
    <source>
        <dbReference type="ARBA" id="ARBA00023136"/>
    </source>
</evidence>
<dbReference type="Gene3D" id="6.20.330.10">
    <property type="match status" value="1"/>
</dbReference>
<dbReference type="EC" id="3.4.21.-" evidence="10"/>
<dbReference type="InterPro" id="IPR047272">
    <property type="entry name" value="S49_SppA_C"/>
</dbReference>
<evidence type="ECO:0000256" key="5">
    <source>
        <dbReference type="ARBA" id="ARBA00022825"/>
    </source>
</evidence>
<feature type="domain" description="Peptidase S49" evidence="9">
    <location>
        <begin position="366"/>
        <end position="517"/>
    </location>
</feature>
<evidence type="ECO:0000256" key="4">
    <source>
        <dbReference type="ARBA" id="ARBA00022801"/>
    </source>
</evidence>
<keyword evidence="8" id="KW-0812">Transmembrane</keyword>
<dbReference type="InterPro" id="IPR002142">
    <property type="entry name" value="Peptidase_S49"/>
</dbReference>
<dbReference type="CDD" id="cd07023">
    <property type="entry name" value="S49_Sppa_N_C"/>
    <property type="match status" value="1"/>
</dbReference>
<evidence type="ECO:0000313" key="11">
    <source>
        <dbReference type="Proteomes" id="UP000610746"/>
    </source>
</evidence>
<dbReference type="PANTHER" id="PTHR33209">
    <property type="entry name" value="PROTEASE 4"/>
    <property type="match status" value="1"/>
</dbReference>
<evidence type="ECO:0000256" key="8">
    <source>
        <dbReference type="SAM" id="Phobius"/>
    </source>
</evidence>
<comment type="caution">
    <text evidence="10">The sequence shown here is derived from an EMBL/GenBank/DDBJ whole genome shotgun (WGS) entry which is preliminary data.</text>
</comment>
<gene>
    <name evidence="10" type="ORF">HNQ03_001437</name>
</gene>
<sequence length="584" mass="64855">MKTFFKLVLANIVAITIVFIGFALFLVILVSASAMGEDSKEDVASNSVLTLNLNTKIIDSPTENQSSLFSQDENKSVLIYDMIEAVKNAKDDKNIMGISLEADVVSAGLTQIDDLRAALIDFKKSGKFIYAYGNTVGQSSYYLSSVADQYFLSPAGGIELKGMSTEIMFFKDFADKYGISTEIIRHGTFKAAVEPFMRNDMSPENRLQMSTLLGDIWKNTSSKIYNSRKIDSLQFKTVVDSLYGILPELTTKYKLADKLIQKSEYDQIIRKKLNIKDDKKINRITFEKYIKSYKDEVGSSADQVAVLYASGTIYDGEGYNDIYAVDFIKQIKKLADNDHVKAVVLRVNSPGGSANASDQILFELAALKKKKLLVVSFGDYAASGGYYISMAADKIYSEPNTITGSIGVFGIIPYFKELANKNGVKSEVVSTNANSAMYSPINGLTPGAVTIMTKNVENTYSRFVNFVSANRKKSFAEIDEIGGGRVWSGTRAKQIGLVDELGSLHNAIEYATQKAGLKNPKIGTYPKKLSKFEQIFKTMDKEEISTKILENKLGKENYELFNQMTNPKIKEGIKMEMPYKIEIK</sequence>
<dbReference type="EMBL" id="JABSNO010000008">
    <property type="protein sequence ID" value="NRS92369.1"/>
    <property type="molecule type" value="Genomic_DNA"/>
</dbReference>
<evidence type="ECO:0000313" key="10">
    <source>
        <dbReference type="EMBL" id="NRS92369.1"/>
    </source>
</evidence>
<dbReference type="Proteomes" id="UP000610746">
    <property type="component" value="Unassembled WGS sequence"/>
</dbReference>
<keyword evidence="3 10" id="KW-0645">Protease</keyword>
<evidence type="ECO:0000256" key="1">
    <source>
        <dbReference type="ARBA" id="ARBA00004370"/>
    </source>
</evidence>
<dbReference type="Gene3D" id="3.90.226.10">
    <property type="entry name" value="2-enoyl-CoA Hydratase, Chain A, domain 1"/>
    <property type="match status" value="3"/>
</dbReference>
<evidence type="ECO:0000256" key="7">
    <source>
        <dbReference type="PIRSR" id="PIRSR001217-1"/>
    </source>
</evidence>
<proteinExistence type="inferred from homology"/>
<protein>
    <submittedName>
        <fullName evidence="10">Protease-4</fullName>
        <ecNumber evidence="10">3.4.21.-</ecNumber>
    </submittedName>
</protein>
<comment type="subcellular location">
    <subcellularLocation>
        <location evidence="1">Membrane</location>
    </subcellularLocation>
</comment>
<dbReference type="Pfam" id="PF01343">
    <property type="entry name" value="Peptidase_S49"/>
    <property type="match status" value="2"/>
</dbReference>
<keyword evidence="8" id="KW-1133">Transmembrane helix</keyword>
<dbReference type="SUPFAM" id="SSF52096">
    <property type="entry name" value="ClpP/crotonase"/>
    <property type="match status" value="2"/>
</dbReference>
<accession>A0A8J8GA44</accession>
<dbReference type="InterPro" id="IPR004635">
    <property type="entry name" value="Pept_S49_SppA"/>
</dbReference>
<dbReference type="AlphaFoldDB" id="A0A8J8GA44"/>
<dbReference type="PIRSF" id="PIRSF001217">
    <property type="entry name" value="Protease_4_SppA"/>
    <property type="match status" value="1"/>
</dbReference>
<dbReference type="GO" id="GO:0006465">
    <property type="term" value="P:signal peptide processing"/>
    <property type="evidence" value="ECO:0007669"/>
    <property type="project" value="InterPro"/>
</dbReference>
<dbReference type="CDD" id="cd07018">
    <property type="entry name" value="S49_SppA_67K_type"/>
    <property type="match status" value="1"/>
</dbReference>
<keyword evidence="6 8" id="KW-0472">Membrane</keyword>
<feature type="transmembrane region" description="Helical" evidence="8">
    <location>
        <begin position="7"/>
        <end position="30"/>
    </location>
</feature>
<evidence type="ECO:0000256" key="3">
    <source>
        <dbReference type="ARBA" id="ARBA00022670"/>
    </source>
</evidence>
<dbReference type="PANTHER" id="PTHR33209:SF1">
    <property type="entry name" value="PEPTIDASE S49 DOMAIN-CONTAINING PROTEIN"/>
    <property type="match status" value="1"/>
</dbReference>
<feature type="active site" description="Nucleophile" evidence="7">
    <location>
        <position position="383"/>
    </location>
</feature>
<evidence type="ECO:0000256" key="2">
    <source>
        <dbReference type="ARBA" id="ARBA00008683"/>
    </source>
</evidence>
<dbReference type="NCBIfam" id="TIGR00705">
    <property type="entry name" value="SppA_67K"/>
    <property type="match status" value="1"/>
</dbReference>
<name>A0A8J8GA44_9FLAO</name>
<evidence type="ECO:0000259" key="9">
    <source>
        <dbReference type="Pfam" id="PF01343"/>
    </source>
</evidence>
<dbReference type="NCBIfam" id="TIGR00706">
    <property type="entry name" value="SppA_dom"/>
    <property type="match status" value="1"/>
</dbReference>
<keyword evidence="4 10" id="KW-0378">Hydrolase</keyword>
<keyword evidence="11" id="KW-1185">Reference proteome</keyword>